<protein>
    <recommendedName>
        <fullName evidence="6">Late embryogenesis abundant protein LEA-2 subgroup domain-containing protein</fullName>
    </recommendedName>
</protein>
<keyword evidence="3 5" id="KW-1133">Transmembrane helix</keyword>
<dbReference type="AlphaFoldDB" id="A0ABD0VN76"/>
<sequence length="345" mass="38664">MSFALSPVMAESCLPFPTFRQRQRTYVLFHPPGEGRELDLLFQPSGKGTEPMSFFTLLQNSAPRSTALAAVCSTALQVFPSSIFSVTPCSVSSLLFPNPTVGKKKTLITFSSFPLTLSGFRRSYTSSSRFPSLSMTMPKKDCGNHGSYYRHKIYRRIFACLLILIIVILFIILVVWLVLRPTKPKFLLQDTAVYQFNLTSGTNLLSSNFQVTIYSRNPNDRIGIYYDRLDVFAEYKNEQITAATGLPTGYQGHNDVNIWSPFLSSIAVPISPYLVDAIGQDENAGFVLIYIKIVGRLRWKVGSWISDHYHIDVSCPAFFTVANSKDNGGLTAFRFQRMTSCTVDV</sequence>
<feature type="transmembrane region" description="Helical" evidence="5">
    <location>
        <begin position="157"/>
        <end position="179"/>
    </location>
</feature>
<keyword evidence="8" id="KW-1185">Reference proteome</keyword>
<evidence type="ECO:0000256" key="3">
    <source>
        <dbReference type="ARBA" id="ARBA00022989"/>
    </source>
</evidence>
<dbReference type="PANTHER" id="PTHR31415:SF166">
    <property type="entry name" value="LATE EMBRYOGENESIS ABUNDANT (LEA) HYDROXYPROLINE-RICH GLYCOPROTEIN FAMILY"/>
    <property type="match status" value="1"/>
</dbReference>
<evidence type="ECO:0000256" key="1">
    <source>
        <dbReference type="ARBA" id="ARBA00004167"/>
    </source>
</evidence>
<dbReference type="PANTHER" id="PTHR31415">
    <property type="entry name" value="OS05G0367900 PROTEIN"/>
    <property type="match status" value="1"/>
</dbReference>
<dbReference type="Proteomes" id="UP001552299">
    <property type="component" value="Unassembled WGS sequence"/>
</dbReference>
<dbReference type="Pfam" id="PF03168">
    <property type="entry name" value="LEA_2"/>
    <property type="match status" value="1"/>
</dbReference>
<dbReference type="GO" id="GO:0016020">
    <property type="term" value="C:membrane"/>
    <property type="evidence" value="ECO:0007669"/>
    <property type="project" value="UniProtKB-SubCell"/>
</dbReference>
<dbReference type="InterPro" id="IPR044839">
    <property type="entry name" value="NDR1-like"/>
</dbReference>
<feature type="domain" description="Late embryogenesis abundant protein LEA-2 subgroup" evidence="6">
    <location>
        <begin position="215"/>
        <end position="315"/>
    </location>
</feature>
<evidence type="ECO:0000259" key="6">
    <source>
        <dbReference type="Pfam" id="PF03168"/>
    </source>
</evidence>
<organism evidence="7 8">
    <name type="scientific">Dendrobium thyrsiflorum</name>
    <name type="common">Pinecone-like raceme dendrobium</name>
    <name type="synonym">Orchid</name>
    <dbReference type="NCBI Taxonomy" id="117978"/>
    <lineage>
        <taxon>Eukaryota</taxon>
        <taxon>Viridiplantae</taxon>
        <taxon>Streptophyta</taxon>
        <taxon>Embryophyta</taxon>
        <taxon>Tracheophyta</taxon>
        <taxon>Spermatophyta</taxon>
        <taxon>Magnoliopsida</taxon>
        <taxon>Liliopsida</taxon>
        <taxon>Asparagales</taxon>
        <taxon>Orchidaceae</taxon>
        <taxon>Epidendroideae</taxon>
        <taxon>Malaxideae</taxon>
        <taxon>Dendrobiinae</taxon>
        <taxon>Dendrobium</taxon>
    </lineage>
</organism>
<evidence type="ECO:0000256" key="4">
    <source>
        <dbReference type="ARBA" id="ARBA00023136"/>
    </source>
</evidence>
<comment type="subcellular location">
    <subcellularLocation>
        <location evidence="1">Membrane</location>
        <topology evidence="1">Single-pass membrane protein</topology>
    </subcellularLocation>
</comment>
<evidence type="ECO:0000313" key="8">
    <source>
        <dbReference type="Proteomes" id="UP001552299"/>
    </source>
</evidence>
<evidence type="ECO:0000256" key="5">
    <source>
        <dbReference type="SAM" id="Phobius"/>
    </source>
</evidence>
<keyword evidence="4 5" id="KW-0472">Membrane</keyword>
<proteinExistence type="predicted"/>
<keyword evidence="2 5" id="KW-0812">Transmembrane</keyword>
<name>A0ABD0VN76_DENTH</name>
<evidence type="ECO:0000313" key="7">
    <source>
        <dbReference type="EMBL" id="KAL0926389.1"/>
    </source>
</evidence>
<evidence type="ECO:0000256" key="2">
    <source>
        <dbReference type="ARBA" id="ARBA00022692"/>
    </source>
</evidence>
<comment type="caution">
    <text evidence="7">The sequence shown here is derived from an EMBL/GenBank/DDBJ whole genome shotgun (WGS) entry which is preliminary data.</text>
</comment>
<dbReference type="EMBL" id="JANQDX010000003">
    <property type="protein sequence ID" value="KAL0926389.1"/>
    <property type="molecule type" value="Genomic_DNA"/>
</dbReference>
<accession>A0ABD0VN76</accession>
<dbReference type="InterPro" id="IPR004864">
    <property type="entry name" value="LEA_2"/>
</dbReference>
<reference evidence="7 8" key="1">
    <citation type="journal article" date="2024" name="Plant Biotechnol. J.">
        <title>Dendrobium thyrsiflorum genome and its molecular insights into genes involved in important horticultural traits.</title>
        <authorList>
            <person name="Chen B."/>
            <person name="Wang J.Y."/>
            <person name="Zheng P.J."/>
            <person name="Li K.L."/>
            <person name="Liang Y.M."/>
            <person name="Chen X.F."/>
            <person name="Zhang C."/>
            <person name="Zhao X."/>
            <person name="He X."/>
            <person name="Zhang G.Q."/>
            <person name="Liu Z.J."/>
            <person name="Xu Q."/>
        </authorList>
    </citation>
    <scope>NUCLEOTIDE SEQUENCE [LARGE SCALE GENOMIC DNA]</scope>
    <source>
        <strain evidence="7">GZMU011</strain>
    </source>
</reference>
<gene>
    <name evidence="7" type="ORF">M5K25_002614</name>
</gene>